<organism evidence="2 3">
    <name type="scientific">Halorarum salinum</name>
    <dbReference type="NCBI Taxonomy" id="2743089"/>
    <lineage>
        <taxon>Archaea</taxon>
        <taxon>Methanobacteriati</taxon>
        <taxon>Methanobacteriota</taxon>
        <taxon>Stenosarchaea group</taxon>
        <taxon>Halobacteria</taxon>
        <taxon>Halobacteriales</taxon>
        <taxon>Haloferacaceae</taxon>
        <taxon>Halorarum</taxon>
    </lineage>
</organism>
<dbReference type="KEGG" id="halu:HUG12_03515"/>
<dbReference type="Proteomes" id="UP000509626">
    <property type="component" value="Chromosome"/>
</dbReference>
<dbReference type="AlphaFoldDB" id="A0A7D5QEQ1"/>
<dbReference type="OrthoDB" id="201973at2157"/>
<feature type="compositionally biased region" description="Gly residues" evidence="1">
    <location>
        <begin position="42"/>
        <end position="52"/>
    </location>
</feature>
<dbReference type="RefSeq" id="WP_179267448.1">
    <property type="nucleotide sequence ID" value="NZ_CP058579.1"/>
</dbReference>
<evidence type="ECO:0000313" key="3">
    <source>
        <dbReference type="Proteomes" id="UP000509626"/>
    </source>
</evidence>
<evidence type="ECO:0000256" key="1">
    <source>
        <dbReference type="SAM" id="MobiDB-lite"/>
    </source>
</evidence>
<name>A0A7D5QEQ1_9EURY</name>
<feature type="region of interest" description="Disordered" evidence="1">
    <location>
        <begin position="35"/>
        <end position="64"/>
    </location>
</feature>
<gene>
    <name evidence="2" type="ORF">HUG12_03515</name>
</gene>
<dbReference type="GeneID" id="56036496"/>
<evidence type="ECO:0000313" key="2">
    <source>
        <dbReference type="EMBL" id="QLG60862.1"/>
    </source>
</evidence>
<keyword evidence="3" id="KW-1185">Reference proteome</keyword>
<proteinExistence type="predicted"/>
<sequence>MSEERSDQRIEGWYRRGLMQAAGVATVLGSGADVAGAREDGPGNGAAGGGQQSGSRRIDTARRVSPRDFANHNYERIYSARKKEAIEVLLRDPMVNEVASNWVASFQAHEPLTNHLDMVSIQGPEDVRIEGNLDRGVFDVTAVSRRTIYGIVDRWENELLALEATEPRDVPWQEDYSGDQTALDRGRFLSQQPEVQRHLDGTQWYPMFKVGESITSAYGLAHMDVSPVLFVVNTGEGVAVVSTFVDVSGEELELVHVGRIEDFVDIPVQRLARQITPDEATVQGQVPGVPFENRPFYTANEGFHRFEEPDRSFEQNGWSIEWRPPETQGITIRADYNGKPVFAALDNPVTYTGYMLPPREGRSISDWYFPDDEPLFAGSLLYWDIHSVEFGGPGMLGKIDYPETGSHPGGFRLKTHYHTGAQGRQSVDFHSGMQFGPYNYDISHEFFGDGEMRPIWRRQGPGYATEHKAHTDEVEWGEGDEMVVQHYTSATAFDVTPGTTDGVETRVFDGNEWRTRTEEFYLKGEPGTKVRFTNPNGPETVDVVLDGDAEIVVVRPKENEIGPGEGTATRTMDPDVERAFYHPQQYADGEPIQGERVVVWLLLEAATGEMPHYAGISSFAVPGEIHLHGYGSDDGGASQGDVAD</sequence>
<reference evidence="2 3" key="1">
    <citation type="submission" date="2020-06" db="EMBL/GenBank/DDBJ databases">
        <title>NJ-3-1, isolated from saline soil.</title>
        <authorList>
            <person name="Cui H.L."/>
            <person name="Shi X."/>
        </authorList>
    </citation>
    <scope>NUCLEOTIDE SEQUENCE [LARGE SCALE GENOMIC DNA]</scope>
    <source>
        <strain evidence="2 3">NJ-3-1</strain>
    </source>
</reference>
<dbReference type="EMBL" id="CP058579">
    <property type="protein sequence ID" value="QLG60862.1"/>
    <property type="molecule type" value="Genomic_DNA"/>
</dbReference>
<protein>
    <submittedName>
        <fullName evidence="2">Uncharacterized protein</fullName>
    </submittedName>
</protein>
<accession>A0A7D5QEQ1</accession>